<name>A0A7C4BCV9_9CREN</name>
<evidence type="ECO:0000259" key="1">
    <source>
        <dbReference type="Pfam" id="PF00535"/>
    </source>
</evidence>
<dbReference type="EMBL" id="DTFF01000027">
    <property type="protein sequence ID" value="HGI87417.1"/>
    <property type="molecule type" value="Genomic_DNA"/>
</dbReference>
<dbReference type="PANTHER" id="PTHR22916:SF3">
    <property type="entry name" value="UDP-GLCNAC:BETAGAL BETA-1,3-N-ACETYLGLUCOSAMINYLTRANSFERASE-LIKE PROTEIN 1"/>
    <property type="match status" value="1"/>
</dbReference>
<dbReference type="GO" id="GO:0016758">
    <property type="term" value="F:hexosyltransferase activity"/>
    <property type="evidence" value="ECO:0007669"/>
    <property type="project" value="UniProtKB-ARBA"/>
</dbReference>
<sequence length="271" mass="31235">MGLRILHLCKKVNHVTSSNGPLITIVLTTFNSERVIEKTLKGVIEQDFPLNRVELVIVDGVSKDNTLKVIREFIKHYAEKFYDVNVIVHDKNYSLSKARNNGLKASRGKYLLILDDDMYMEKNSLHVLYEFLSNSPSRIIGAMPLLVPVSNNLLDRWRVRALEGRITEYYAVANCAMLKRNVIEVVGYYDETLGPPFTTFEEMKYGARIASKGFKICMLGWIKAYHYCNVENEDREQKGDRKPFHESHQLYTLSLMKSIYMTLRSGSKVCH</sequence>
<dbReference type="Pfam" id="PF00535">
    <property type="entry name" value="Glycos_transf_2"/>
    <property type="match status" value="1"/>
</dbReference>
<dbReference type="Gene3D" id="3.90.550.10">
    <property type="entry name" value="Spore Coat Polysaccharide Biosynthesis Protein SpsA, Chain A"/>
    <property type="match status" value="1"/>
</dbReference>
<dbReference type="InterPro" id="IPR029044">
    <property type="entry name" value="Nucleotide-diphossugar_trans"/>
</dbReference>
<dbReference type="AlphaFoldDB" id="A0A7C4BCV9"/>
<protein>
    <submittedName>
        <fullName evidence="2">Glycosyltransferase</fullName>
    </submittedName>
</protein>
<gene>
    <name evidence="2" type="ORF">ENV14_03380</name>
</gene>
<proteinExistence type="predicted"/>
<keyword evidence="2" id="KW-0808">Transferase</keyword>
<dbReference type="InterPro" id="IPR001173">
    <property type="entry name" value="Glyco_trans_2-like"/>
</dbReference>
<reference evidence="2" key="1">
    <citation type="journal article" date="2020" name="mSystems">
        <title>Genome- and Community-Level Interaction Insights into Carbon Utilization and Element Cycling Functions of Hydrothermarchaeota in Hydrothermal Sediment.</title>
        <authorList>
            <person name="Zhou Z."/>
            <person name="Liu Y."/>
            <person name="Xu W."/>
            <person name="Pan J."/>
            <person name="Luo Z.H."/>
            <person name="Li M."/>
        </authorList>
    </citation>
    <scope>NUCLEOTIDE SEQUENCE [LARGE SCALE GENOMIC DNA]</scope>
    <source>
        <strain evidence="2">SpSt-732</strain>
    </source>
</reference>
<feature type="domain" description="Glycosyltransferase 2-like" evidence="1">
    <location>
        <begin position="24"/>
        <end position="142"/>
    </location>
</feature>
<dbReference type="PANTHER" id="PTHR22916">
    <property type="entry name" value="GLYCOSYLTRANSFERASE"/>
    <property type="match status" value="1"/>
</dbReference>
<comment type="caution">
    <text evidence="2">The sequence shown here is derived from an EMBL/GenBank/DDBJ whole genome shotgun (WGS) entry which is preliminary data.</text>
</comment>
<dbReference type="SUPFAM" id="SSF53448">
    <property type="entry name" value="Nucleotide-diphospho-sugar transferases"/>
    <property type="match status" value="1"/>
</dbReference>
<accession>A0A7C4BCV9</accession>
<organism evidence="2">
    <name type="scientific">Ignisphaera aggregans</name>
    <dbReference type="NCBI Taxonomy" id="334771"/>
    <lineage>
        <taxon>Archaea</taxon>
        <taxon>Thermoproteota</taxon>
        <taxon>Thermoprotei</taxon>
        <taxon>Desulfurococcales</taxon>
        <taxon>Desulfurococcaceae</taxon>
        <taxon>Ignisphaera</taxon>
    </lineage>
</organism>
<evidence type="ECO:0000313" key="2">
    <source>
        <dbReference type="EMBL" id="HGI87417.1"/>
    </source>
</evidence>